<dbReference type="InterPro" id="IPR043129">
    <property type="entry name" value="ATPase_NBD"/>
</dbReference>
<protein>
    <submittedName>
        <fullName evidence="2">Ppx/GppA family phosphatase</fullName>
    </submittedName>
</protein>
<sequence length="322" mass="33646">MRVGAIDCGTNSIRLLIADVGETPGSPGALRDVVREMRVVRLGAGVDATGWLSQEALDRTLDAVGDYAAALEEHGAERVRMVATSATRDAGNRDTFTDGIRERLGIDPEVISGEEEARLSFLGAASAVDPSGAGRDLVVDIGGGSTEFVLGDRAGVIGSTSVNIGCVRLTERYLSSNPPSRAQVERLIGDVDDAVTTALRTVPIPTATRLIGVAGSVTTVTAQALGLAEYDAARIHGAELASGRVIEAANALTRMTRAERAELGFMHEGRVDVIGAGAQIWARIVERVGELTHGRVDTTVTSEHDILDGIALSQVGDGQRKG</sequence>
<dbReference type="RefSeq" id="WP_254167986.1">
    <property type="nucleotide sequence ID" value="NZ_JANAFB010000037.1"/>
</dbReference>
<dbReference type="Proteomes" id="UP001139502">
    <property type="component" value="Unassembled WGS sequence"/>
</dbReference>
<dbReference type="Pfam" id="PF02541">
    <property type="entry name" value="Ppx-GppA"/>
    <property type="match status" value="1"/>
</dbReference>
<proteinExistence type="predicted"/>
<dbReference type="GO" id="GO:0016462">
    <property type="term" value="F:pyrophosphatase activity"/>
    <property type="evidence" value="ECO:0007669"/>
    <property type="project" value="TreeGrafter"/>
</dbReference>
<gene>
    <name evidence="2" type="ORF">NBM05_12505</name>
</gene>
<dbReference type="InterPro" id="IPR003695">
    <property type="entry name" value="Ppx_GppA_N"/>
</dbReference>
<dbReference type="AlphaFoldDB" id="A0A9X2HCF2"/>
<dbReference type="PANTHER" id="PTHR30005">
    <property type="entry name" value="EXOPOLYPHOSPHATASE"/>
    <property type="match status" value="1"/>
</dbReference>
<dbReference type="Gene3D" id="3.30.420.150">
    <property type="entry name" value="Exopolyphosphatase. Domain 2"/>
    <property type="match status" value="1"/>
</dbReference>
<comment type="caution">
    <text evidence="2">The sequence shown here is derived from an EMBL/GenBank/DDBJ whole genome shotgun (WGS) entry which is preliminary data.</text>
</comment>
<dbReference type="SUPFAM" id="SSF53067">
    <property type="entry name" value="Actin-like ATPase domain"/>
    <property type="match status" value="2"/>
</dbReference>
<dbReference type="InterPro" id="IPR050273">
    <property type="entry name" value="GppA/Ppx_hydrolase"/>
</dbReference>
<dbReference type="Gene3D" id="3.30.420.40">
    <property type="match status" value="1"/>
</dbReference>
<name>A0A9X2HCF2_9MICC</name>
<dbReference type="CDD" id="cd24119">
    <property type="entry name" value="ASKHA_NBD_MtPPX2-like"/>
    <property type="match status" value="1"/>
</dbReference>
<reference evidence="2" key="1">
    <citation type="submission" date="2022-06" db="EMBL/GenBank/DDBJ databases">
        <title>Rothia sp. isolated from sandalwood seedling.</title>
        <authorList>
            <person name="Tuikhar N."/>
            <person name="Kirdat K."/>
            <person name="Thorat V."/>
            <person name="Swetha P."/>
            <person name="Padma S."/>
            <person name="Sundararaj R."/>
            <person name="Yadav A."/>
        </authorList>
    </citation>
    <scope>NUCLEOTIDE SEQUENCE</scope>
    <source>
        <strain evidence="2">AR01</strain>
    </source>
</reference>
<evidence type="ECO:0000313" key="2">
    <source>
        <dbReference type="EMBL" id="MCP3426801.1"/>
    </source>
</evidence>
<accession>A0A9X2HCF2</accession>
<evidence type="ECO:0000259" key="1">
    <source>
        <dbReference type="Pfam" id="PF02541"/>
    </source>
</evidence>
<organism evidence="2 3">
    <name type="scientific">Rothia santali</name>
    <dbReference type="NCBI Taxonomy" id="2949643"/>
    <lineage>
        <taxon>Bacteria</taxon>
        <taxon>Bacillati</taxon>
        <taxon>Actinomycetota</taxon>
        <taxon>Actinomycetes</taxon>
        <taxon>Micrococcales</taxon>
        <taxon>Micrococcaceae</taxon>
        <taxon>Rothia</taxon>
    </lineage>
</organism>
<dbReference type="PANTHER" id="PTHR30005:SF13">
    <property type="entry name" value="EXOPOLYPHOSPHATASE 2"/>
    <property type="match status" value="1"/>
</dbReference>
<dbReference type="EMBL" id="JANAFB010000037">
    <property type="protein sequence ID" value="MCP3426801.1"/>
    <property type="molecule type" value="Genomic_DNA"/>
</dbReference>
<keyword evidence="3" id="KW-1185">Reference proteome</keyword>
<evidence type="ECO:0000313" key="3">
    <source>
        <dbReference type="Proteomes" id="UP001139502"/>
    </source>
</evidence>
<feature type="domain" description="Ppx/GppA phosphatase N-terminal" evidence="1">
    <location>
        <begin position="28"/>
        <end position="286"/>
    </location>
</feature>